<sequence length="52" mass="5568">MSRLEVCPLTLAEANAFVEQHHRHHGPVQGHKFSLGLAAGERIVGVAIVGAR</sequence>
<evidence type="ECO:0000313" key="1">
    <source>
        <dbReference type="EMBL" id="AVK04366.1"/>
    </source>
</evidence>
<gene>
    <name evidence="1" type="ORF">CSB93_3934</name>
</gene>
<dbReference type="EMBL" id="CP027169">
    <property type="protein sequence ID" value="AVK04366.1"/>
    <property type="molecule type" value="Genomic_DNA"/>
</dbReference>
<name>A0A2R3IR25_9PSED</name>
<dbReference type="Proteomes" id="UP000238390">
    <property type="component" value="Chromosome"/>
</dbReference>
<dbReference type="AlphaFoldDB" id="A0A2R3IR25"/>
<dbReference type="NCBIfam" id="NF045478">
    <property type="entry name" value="XF1762_fam"/>
    <property type="match status" value="1"/>
</dbReference>
<protein>
    <submittedName>
        <fullName evidence="1">Uncharacterized protein</fullName>
    </submittedName>
</protein>
<dbReference type="InterPro" id="IPR053780">
    <property type="entry name" value="Gp66-like"/>
</dbReference>
<evidence type="ECO:0000313" key="2">
    <source>
        <dbReference type="Proteomes" id="UP000238390"/>
    </source>
</evidence>
<reference evidence="1 2" key="1">
    <citation type="submission" date="2018-02" db="EMBL/GenBank/DDBJ databases">
        <title>FDA/CDC Antimicrobial Resistant Isolate Bank Genome Sequencing.</title>
        <authorList>
            <person name="Benahmed F.H."/>
            <person name="Lutgring J.D."/>
            <person name="Yoo B."/>
            <person name="Machado M."/>
            <person name="Brown A."/>
            <person name="McAllister G."/>
            <person name="Perry A."/>
            <person name="Halpin A.L."/>
            <person name="Vavikolanu K."/>
            <person name="Ott S."/>
            <person name="Zhao X."/>
            <person name="Tallon L.J."/>
            <person name="Sadzewicz L."/>
            <person name="Aluvathingal J."/>
            <person name="Nadendla S."/>
            <person name="Voskania-kordi A."/>
            <person name="Simonyan V."/>
            <person name="Patel J."/>
            <person name="Shawar R.M."/>
        </authorList>
    </citation>
    <scope>NUCLEOTIDE SEQUENCE [LARGE SCALE GENOMIC DNA]</scope>
    <source>
        <strain evidence="1 2">AR_0356</strain>
    </source>
</reference>
<organism evidence="1 2">
    <name type="scientific">Pseudomonas paraeruginosa</name>
    <dbReference type="NCBI Taxonomy" id="2994495"/>
    <lineage>
        <taxon>Bacteria</taxon>
        <taxon>Pseudomonadati</taxon>
        <taxon>Pseudomonadota</taxon>
        <taxon>Gammaproteobacteria</taxon>
        <taxon>Pseudomonadales</taxon>
        <taxon>Pseudomonadaceae</taxon>
        <taxon>Pseudomonas</taxon>
    </lineage>
</organism>
<proteinExistence type="predicted"/>
<accession>A0A2R3IR25</accession>
<keyword evidence="2" id="KW-1185">Reference proteome</keyword>